<organism evidence="2 3">
    <name type="scientific">Metschnikowia pulcherrima</name>
    <dbReference type="NCBI Taxonomy" id="27326"/>
    <lineage>
        <taxon>Eukaryota</taxon>
        <taxon>Fungi</taxon>
        <taxon>Dikarya</taxon>
        <taxon>Ascomycota</taxon>
        <taxon>Saccharomycotina</taxon>
        <taxon>Pichiomycetes</taxon>
        <taxon>Metschnikowiaceae</taxon>
        <taxon>Metschnikowia</taxon>
    </lineage>
</organism>
<sequence>MLQPLQDPAREQLFVVTNKAYPKRASPFVTAEIPSQKAPGLMPPAHSLQRPAAKPASAPNLLSSFLLGERLSSYAKGRTQVNADSVGQSWTEQTGRPTQRQRSSSRSGKKPQNTYRPKRRLQNLLQ</sequence>
<feature type="region of interest" description="Disordered" evidence="1">
    <location>
        <begin position="78"/>
        <end position="126"/>
    </location>
</feature>
<reference evidence="2" key="1">
    <citation type="submission" date="2020-10" db="EMBL/GenBank/DDBJ databases">
        <title>The Whole-Genome Sequence of Metschnikowia persimmonesis, a Novel Endophytic Yeast Species Isolated from Medicinal Plant Diospyros kaki Thumb.</title>
        <authorList>
            <person name="Rahmat E."/>
            <person name="Kang Y."/>
        </authorList>
    </citation>
    <scope>NUCLEOTIDE SEQUENCE</scope>
    <source>
        <strain evidence="2">KIOM G15050</strain>
    </source>
</reference>
<dbReference type="AlphaFoldDB" id="A0A8H7GL04"/>
<feature type="region of interest" description="Disordered" evidence="1">
    <location>
        <begin position="35"/>
        <end position="57"/>
    </location>
</feature>
<feature type="compositionally biased region" description="Basic residues" evidence="1">
    <location>
        <begin position="116"/>
        <end position="126"/>
    </location>
</feature>
<evidence type="ECO:0000256" key="1">
    <source>
        <dbReference type="SAM" id="MobiDB-lite"/>
    </source>
</evidence>
<accession>A0A8H7GL04</accession>
<evidence type="ECO:0000313" key="3">
    <source>
        <dbReference type="Proteomes" id="UP000649328"/>
    </source>
</evidence>
<gene>
    <name evidence="2" type="ORF">HF325_006477</name>
</gene>
<feature type="compositionally biased region" description="Low complexity" evidence="1">
    <location>
        <begin position="93"/>
        <end position="112"/>
    </location>
</feature>
<keyword evidence="3" id="KW-1185">Reference proteome</keyword>
<protein>
    <submittedName>
        <fullName evidence="2">Uncharacterized protein</fullName>
    </submittedName>
</protein>
<evidence type="ECO:0000313" key="2">
    <source>
        <dbReference type="EMBL" id="KAF7998945.1"/>
    </source>
</evidence>
<dbReference type="Proteomes" id="UP000649328">
    <property type="component" value="Unassembled WGS sequence"/>
</dbReference>
<proteinExistence type="predicted"/>
<comment type="caution">
    <text evidence="2">The sequence shown here is derived from an EMBL/GenBank/DDBJ whole genome shotgun (WGS) entry which is preliminary data.</text>
</comment>
<name>A0A8H7GL04_9ASCO</name>
<dbReference type="EMBL" id="JACBPP010000010">
    <property type="protein sequence ID" value="KAF7998945.1"/>
    <property type="molecule type" value="Genomic_DNA"/>
</dbReference>
<feature type="compositionally biased region" description="Polar residues" evidence="1">
    <location>
        <begin position="79"/>
        <end position="92"/>
    </location>
</feature>